<gene>
    <name evidence="1" type="ORF">OTSGILL_1129</name>
</gene>
<proteinExistence type="predicted"/>
<dbReference type="Proteomes" id="UP000033769">
    <property type="component" value="Unassembled WGS sequence"/>
</dbReference>
<organism evidence="1 2">
    <name type="scientific">Orientia tsutsugamushi str. Gilliam</name>
    <dbReference type="NCBI Taxonomy" id="1359184"/>
    <lineage>
        <taxon>Bacteria</taxon>
        <taxon>Pseudomonadati</taxon>
        <taxon>Pseudomonadota</taxon>
        <taxon>Alphaproteobacteria</taxon>
        <taxon>Rickettsiales</taxon>
        <taxon>Rickettsiaceae</taxon>
        <taxon>Rickettsieae</taxon>
        <taxon>Orientia</taxon>
    </lineage>
</organism>
<dbReference type="Pfam" id="PF12784">
    <property type="entry name" value="PDDEXK_2"/>
    <property type="match status" value="1"/>
</dbReference>
<accession>A0A0F3MBX3</accession>
<evidence type="ECO:0000313" key="1">
    <source>
        <dbReference type="EMBL" id="KJV53002.1"/>
    </source>
</evidence>
<reference evidence="1 2" key="1">
    <citation type="submission" date="2015-02" db="EMBL/GenBank/DDBJ databases">
        <title>Genome Sequencing of Rickettsiales.</title>
        <authorList>
            <person name="Daugherty S.C."/>
            <person name="Su Q."/>
            <person name="Abolude K."/>
            <person name="Beier-Sexton M."/>
            <person name="Carlyon J.A."/>
            <person name="Carter R."/>
            <person name="Day N.P."/>
            <person name="Dumler S.J."/>
            <person name="Dyachenko V."/>
            <person name="Godinez A."/>
            <person name="Kurtti T.J."/>
            <person name="Lichay M."/>
            <person name="Mullins K.E."/>
            <person name="Ott S."/>
            <person name="Pappas-Brown V."/>
            <person name="Paris D.H."/>
            <person name="Patel P."/>
            <person name="Richards A.L."/>
            <person name="Sadzewicz L."/>
            <person name="Sears K."/>
            <person name="Seidman D."/>
            <person name="Sengamalay N."/>
            <person name="Stenos J."/>
            <person name="Tallon L.J."/>
            <person name="Vincent G."/>
            <person name="Fraser C.M."/>
            <person name="Munderloh U."/>
            <person name="Dunning-Hotopp J.C."/>
        </authorList>
    </citation>
    <scope>NUCLEOTIDE SEQUENCE [LARGE SCALE GENOMIC DNA]</scope>
    <source>
        <strain evidence="1 2">Gilliam</strain>
    </source>
</reference>
<sequence length="53" mass="6384">MHLSRFLDPKNDVAFKKIFGSEKNKDILIHFLNDILLFEGNREITEVEFLERY</sequence>
<protein>
    <submittedName>
        <fullName evidence="1">PD-(D/E)XK nuclease transposase family protein</fullName>
    </submittedName>
</protein>
<dbReference type="EMBL" id="LANO01000014">
    <property type="protein sequence ID" value="KJV53002.1"/>
    <property type="molecule type" value="Genomic_DNA"/>
</dbReference>
<name>A0A0F3MBX3_ORITS</name>
<dbReference type="PATRIC" id="fig|1359184.3.peg.399"/>
<dbReference type="AlphaFoldDB" id="A0A0F3MBX3"/>
<evidence type="ECO:0000313" key="2">
    <source>
        <dbReference type="Proteomes" id="UP000033769"/>
    </source>
</evidence>
<comment type="caution">
    <text evidence="1">The sequence shown here is derived from an EMBL/GenBank/DDBJ whole genome shotgun (WGS) entry which is preliminary data.</text>
</comment>